<dbReference type="GO" id="GO:0019825">
    <property type="term" value="F:oxygen binding"/>
    <property type="evidence" value="ECO:0007669"/>
    <property type="project" value="InterPro"/>
</dbReference>
<keyword evidence="2" id="KW-1185">Reference proteome</keyword>
<organism evidence="1 2">
    <name type="scientific">Trichonephila clavipes</name>
    <name type="common">Golden silk orbweaver</name>
    <name type="synonym">Nephila clavipes</name>
    <dbReference type="NCBI Taxonomy" id="2585209"/>
    <lineage>
        <taxon>Eukaryota</taxon>
        <taxon>Metazoa</taxon>
        <taxon>Ecdysozoa</taxon>
        <taxon>Arthropoda</taxon>
        <taxon>Chelicerata</taxon>
        <taxon>Arachnida</taxon>
        <taxon>Araneae</taxon>
        <taxon>Araneomorphae</taxon>
        <taxon>Entelegynae</taxon>
        <taxon>Araneoidea</taxon>
        <taxon>Nephilidae</taxon>
        <taxon>Trichonephila</taxon>
    </lineage>
</organism>
<dbReference type="InterPro" id="IPR009050">
    <property type="entry name" value="Globin-like_sf"/>
</dbReference>
<gene>
    <name evidence="1" type="ORF">TNCV_210371</name>
</gene>
<dbReference type="EMBL" id="BMAU01021355">
    <property type="protein sequence ID" value="GFY20405.1"/>
    <property type="molecule type" value="Genomic_DNA"/>
</dbReference>
<comment type="caution">
    <text evidence="1">The sequence shown here is derived from an EMBL/GenBank/DDBJ whole genome shotgun (WGS) entry which is preliminary data.</text>
</comment>
<protein>
    <submittedName>
        <fullName evidence="1">Uncharacterized protein</fullName>
    </submittedName>
</protein>
<reference evidence="1" key="1">
    <citation type="submission" date="2020-08" db="EMBL/GenBank/DDBJ databases">
        <title>Multicomponent nature underlies the extraordinary mechanical properties of spider dragline silk.</title>
        <authorList>
            <person name="Kono N."/>
            <person name="Nakamura H."/>
            <person name="Mori M."/>
            <person name="Yoshida Y."/>
            <person name="Ohtoshi R."/>
            <person name="Malay A.D."/>
            <person name="Moran D.A.P."/>
            <person name="Tomita M."/>
            <person name="Numata K."/>
            <person name="Arakawa K."/>
        </authorList>
    </citation>
    <scope>NUCLEOTIDE SEQUENCE</scope>
</reference>
<dbReference type="InterPro" id="IPR012292">
    <property type="entry name" value="Globin/Proto"/>
</dbReference>
<evidence type="ECO:0000313" key="2">
    <source>
        <dbReference type="Proteomes" id="UP000887159"/>
    </source>
</evidence>
<accession>A0A8X6VSU5</accession>
<dbReference type="Proteomes" id="UP000887159">
    <property type="component" value="Unassembled WGS sequence"/>
</dbReference>
<evidence type="ECO:0000313" key="1">
    <source>
        <dbReference type="EMBL" id="GFY20405.1"/>
    </source>
</evidence>
<dbReference type="AlphaFoldDB" id="A0A8X6VSU5"/>
<proteinExistence type="predicted"/>
<sequence>MNNREIINPAAKSQQIPPSPRTEICHYPVKYHLIGPQFVFAVKPSLQAHWSDEIEEAWMQLFRYMAHVMKTAMRETTANPPVNNKS</sequence>
<name>A0A8X6VSU5_TRICX</name>
<dbReference type="GO" id="GO:0020037">
    <property type="term" value="F:heme binding"/>
    <property type="evidence" value="ECO:0007669"/>
    <property type="project" value="InterPro"/>
</dbReference>
<dbReference type="Gene3D" id="1.10.490.10">
    <property type="entry name" value="Globins"/>
    <property type="match status" value="1"/>
</dbReference>
<dbReference type="SUPFAM" id="SSF46458">
    <property type="entry name" value="Globin-like"/>
    <property type="match status" value="1"/>
</dbReference>